<dbReference type="Gene3D" id="1.10.1740.10">
    <property type="match status" value="1"/>
</dbReference>
<dbReference type="Proteomes" id="UP001297422">
    <property type="component" value="Unassembled WGS sequence"/>
</dbReference>
<evidence type="ECO:0000313" key="2">
    <source>
        <dbReference type="EMBL" id="MCB5495760.1"/>
    </source>
</evidence>
<dbReference type="NCBIfam" id="TIGR02937">
    <property type="entry name" value="sigma70-ECF"/>
    <property type="match status" value="1"/>
</dbReference>
<accession>A0A2N5NND5</accession>
<dbReference type="SUPFAM" id="SSF88659">
    <property type="entry name" value="Sigma3 and sigma4 domains of RNA polymerase sigma factors"/>
    <property type="match status" value="1"/>
</dbReference>
<dbReference type="Proteomes" id="UP000283834">
    <property type="component" value="Unassembled WGS sequence"/>
</dbReference>
<dbReference type="GO" id="GO:0006352">
    <property type="term" value="P:DNA-templated transcription initiation"/>
    <property type="evidence" value="ECO:0007669"/>
    <property type="project" value="InterPro"/>
</dbReference>
<dbReference type="EMBL" id="JAAIRM010000032">
    <property type="protein sequence ID" value="NSI20514.1"/>
    <property type="molecule type" value="Genomic_DNA"/>
</dbReference>
<comment type="caution">
    <text evidence="2">The sequence shown here is derived from an EMBL/GenBank/DDBJ whole genome shotgun (WGS) entry which is preliminary data.</text>
</comment>
<evidence type="ECO:0000313" key="11">
    <source>
        <dbReference type="Proteomes" id="UP000285697"/>
    </source>
</evidence>
<proteinExistence type="predicted"/>
<evidence type="ECO:0000313" key="8">
    <source>
        <dbReference type="EMBL" id="RHJ12586.1"/>
    </source>
</evidence>
<dbReference type="Gene3D" id="1.10.10.10">
    <property type="entry name" value="Winged helix-like DNA-binding domain superfamily/Winged helix DNA-binding domain"/>
    <property type="match status" value="1"/>
</dbReference>
<feature type="domain" description="Helix-turn-helix conjugative transposon-like" evidence="1">
    <location>
        <begin position="11"/>
        <end position="65"/>
    </location>
</feature>
<dbReference type="EMBL" id="QRLN01000008">
    <property type="protein sequence ID" value="RHJ12586.1"/>
    <property type="molecule type" value="Genomic_DNA"/>
</dbReference>
<evidence type="ECO:0000259" key="1">
    <source>
        <dbReference type="Pfam" id="PF12645"/>
    </source>
</evidence>
<dbReference type="EMBL" id="QRWQ01000039">
    <property type="protein sequence ID" value="RGT34749.1"/>
    <property type="molecule type" value="Genomic_DNA"/>
</dbReference>
<reference evidence="3" key="6">
    <citation type="submission" date="2023-01" db="EMBL/GenBank/DDBJ databases">
        <title>Human gut microbiome strain richness.</title>
        <authorList>
            <person name="Chen-Liaw A."/>
        </authorList>
    </citation>
    <scope>NUCLEOTIDE SEQUENCE</scope>
    <source>
        <strain evidence="3">1001217st1_A9_1001217B_191108</strain>
    </source>
</reference>
<dbReference type="Proteomes" id="UP000285697">
    <property type="component" value="Unassembled WGS sequence"/>
</dbReference>
<evidence type="ECO:0000313" key="10">
    <source>
        <dbReference type="Proteomes" id="UP000283992"/>
    </source>
</evidence>
<dbReference type="EMBL" id="JAQMLR010000008">
    <property type="protein sequence ID" value="MDB8738996.1"/>
    <property type="molecule type" value="Genomic_DNA"/>
</dbReference>
<dbReference type="RefSeq" id="WP_022037155.1">
    <property type="nucleotide sequence ID" value="NZ_CAXSNP010000022.1"/>
</dbReference>
<dbReference type="EMBL" id="JAJBNC010000062">
    <property type="protein sequence ID" value="MCB5495760.1"/>
    <property type="molecule type" value="Genomic_DNA"/>
</dbReference>
<organism evidence="2 12">
    <name type="scientific">Mediterraneibacter gnavus</name>
    <name type="common">Ruminococcus gnavus</name>
    <dbReference type="NCBI Taxonomy" id="33038"/>
    <lineage>
        <taxon>Bacteria</taxon>
        <taxon>Bacillati</taxon>
        <taxon>Bacillota</taxon>
        <taxon>Clostridia</taxon>
        <taxon>Lachnospirales</taxon>
        <taxon>Lachnospiraceae</taxon>
        <taxon>Mediterraneibacter</taxon>
    </lineage>
</organism>
<dbReference type="InterPro" id="IPR013325">
    <property type="entry name" value="RNA_pol_sigma_r2"/>
</dbReference>
<dbReference type="AlphaFoldDB" id="A0A2N5NND5"/>
<dbReference type="Proteomes" id="UP000283992">
    <property type="component" value="Unassembled WGS sequence"/>
</dbReference>
<reference evidence="5" key="2">
    <citation type="journal article" date="2020" name="Cell Host Microbe">
        <title>Functional and Genomic Variation between Human-Derived Isolates of Lachnospiraceae Reveals Inter- and Intra-Species Diversity.</title>
        <authorList>
            <person name="Sorbara M.T."/>
            <person name="Littmann E.R."/>
            <person name="Fontana E."/>
            <person name="Moody T.U."/>
            <person name="Kohout C.E."/>
            <person name="Gjonbalaj M."/>
            <person name="Eaton V."/>
            <person name="Seok R."/>
            <person name="Leiner I.M."/>
            <person name="Pamer E.G."/>
        </authorList>
    </citation>
    <scope>NUCLEOTIDE SEQUENCE</scope>
    <source>
        <strain evidence="5">MSK.22.53</strain>
    </source>
</reference>
<sequence length="185" mass="21887">MDQVKQRTMLELVKVAKEKGDADAILEIVRYMQPLINKYSKNSYLAEYEDMQQELCLALLESIHKIKKIENEGQCVQYFANAIRNRFYEMYRSWKALKIEILGNSELLILNIVDSKNYYSEIEFFIDMISGAECKSDLQKEIMKCCILEEISDTDIANRLNISRQYVNRCKKRIFKKIIEEQDNL</sequence>
<evidence type="ECO:0000313" key="5">
    <source>
        <dbReference type="EMBL" id="NSI20514.1"/>
    </source>
</evidence>
<dbReference type="Pfam" id="PF12645">
    <property type="entry name" value="HTH_16"/>
    <property type="match status" value="1"/>
</dbReference>
<protein>
    <submittedName>
        <fullName evidence="2">Sigma-70 family RNA polymerase sigma factor</fullName>
    </submittedName>
</protein>
<evidence type="ECO:0000313" key="7">
    <source>
        <dbReference type="EMBL" id="RHG19326.1"/>
    </source>
</evidence>
<evidence type="ECO:0000313" key="6">
    <source>
        <dbReference type="EMBL" id="RGT34749.1"/>
    </source>
</evidence>
<evidence type="ECO:0000313" key="12">
    <source>
        <dbReference type="Proteomes" id="UP001297422"/>
    </source>
</evidence>
<dbReference type="EMBL" id="QRIA01000008">
    <property type="protein sequence ID" value="RHG19326.1"/>
    <property type="molecule type" value="Genomic_DNA"/>
</dbReference>
<dbReference type="InterPro" id="IPR013324">
    <property type="entry name" value="RNA_pol_sigma_r3/r4-like"/>
</dbReference>
<evidence type="ECO:0000313" key="3">
    <source>
        <dbReference type="EMBL" id="MDB8738996.1"/>
    </source>
</evidence>
<dbReference type="SUPFAM" id="SSF88946">
    <property type="entry name" value="Sigma2 domain of RNA polymerase sigma factors"/>
    <property type="match status" value="1"/>
</dbReference>
<reference evidence="5" key="3">
    <citation type="submission" date="2020-02" db="EMBL/GenBank/DDBJ databases">
        <authorList>
            <person name="Littmann E."/>
            <person name="Sorbara M."/>
        </authorList>
    </citation>
    <scope>NUCLEOTIDE SEQUENCE</scope>
    <source>
        <strain evidence="5">MSK.22.53</strain>
    </source>
</reference>
<dbReference type="InterPro" id="IPR036388">
    <property type="entry name" value="WH-like_DNA-bd_sf"/>
</dbReference>
<dbReference type="Proteomes" id="UP001149331">
    <property type="component" value="Unassembled WGS sequence"/>
</dbReference>
<dbReference type="EMBL" id="JAPZEG010000026">
    <property type="protein sequence ID" value="MDE1204902.1"/>
    <property type="molecule type" value="Genomic_DNA"/>
</dbReference>
<dbReference type="InterPro" id="IPR014284">
    <property type="entry name" value="RNA_pol_sigma-70_dom"/>
</dbReference>
<name>A0A2N5NND5_MEDGN</name>
<reference evidence="9 10" key="1">
    <citation type="submission" date="2018-08" db="EMBL/GenBank/DDBJ databases">
        <title>A genome reference for cultivated species of the human gut microbiota.</title>
        <authorList>
            <person name="Zou Y."/>
            <person name="Xue W."/>
            <person name="Luo G."/>
        </authorList>
    </citation>
    <scope>NUCLEOTIDE SEQUENCE [LARGE SCALE GENOMIC DNA]</scope>
    <source>
        <strain evidence="6 9">AF19-16AC</strain>
        <strain evidence="8 10">AM12-54</strain>
        <strain evidence="7 11">AM22-7AC</strain>
    </source>
</reference>
<reference evidence="4" key="5">
    <citation type="submission" date="2022-12" db="EMBL/GenBank/DDBJ databases">
        <title>Genome of R. gnavus strain RSHDN_120.</title>
        <authorList>
            <person name="Abdugheni R."/>
        </authorList>
    </citation>
    <scope>NUCLEOTIDE SEQUENCE</scope>
    <source>
        <strain evidence="4">RSHDN_120</strain>
    </source>
</reference>
<evidence type="ECO:0000313" key="9">
    <source>
        <dbReference type="Proteomes" id="UP000283834"/>
    </source>
</evidence>
<dbReference type="Proteomes" id="UP001296643">
    <property type="component" value="Unassembled WGS sequence"/>
</dbReference>
<reference evidence="2" key="4">
    <citation type="submission" date="2021-10" db="EMBL/GenBank/DDBJ databases">
        <title>Collection of gut derived symbiotic bacterial strains cultured from healthy donors.</title>
        <authorList>
            <person name="Lin H."/>
            <person name="Littmann E."/>
            <person name="Claire K."/>
            <person name="Pamer E."/>
        </authorList>
    </citation>
    <scope>NUCLEOTIDE SEQUENCE</scope>
    <source>
        <strain evidence="2">MSK.23.4</strain>
    </source>
</reference>
<evidence type="ECO:0000313" key="4">
    <source>
        <dbReference type="EMBL" id="MDE1204902.1"/>
    </source>
</evidence>
<gene>
    <name evidence="8" type="ORF">DW142_07550</name>
    <name evidence="7" type="ORF">DW270_08365</name>
    <name evidence="6" type="ORF">DWX36_17105</name>
    <name evidence="5" type="ORF">G4958_14445</name>
    <name evidence="2" type="ORF">LIQ10_18865</name>
    <name evidence="4" type="ORF">O4N78_15280</name>
    <name evidence="3" type="ORF">PNU63_09475</name>
</gene>
<dbReference type="GO" id="GO:0003700">
    <property type="term" value="F:DNA-binding transcription factor activity"/>
    <property type="evidence" value="ECO:0007669"/>
    <property type="project" value="InterPro"/>
</dbReference>
<dbReference type="Proteomes" id="UP001211731">
    <property type="component" value="Unassembled WGS sequence"/>
</dbReference>
<dbReference type="InterPro" id="IPR024760">
    <property type="entry name" value="HTH_dom_conjug_TS-like"/>
</dbReference>